<evidence type="ECO:0000313" key="6">
    <source>
        <dbReference type="Proteomes" id="UP001595455"/>
    </source>
</evidence>
<keyword evidence="4" id="KW-0808">Transferase</keyword>
<dbReference type="SUPFAM" id="SSF53756">
    <property type="entry name" value="UDP-Glycosyltransferase/glycogen phosphorylase"/>
    <property type="match status" value="1"/>
</dbReference>
<feature type="domain" description="Glycosyltransferase subfamily 4-like N-terminal" evidence="2">
    <location>
        <begin position="61"/>
        <end position="229"/>
    </location>
</feature>
<dbReference type="Proteomes" id="UP000240957">
    <property type="component" value="Unassembled WGS sequence"/>
</dbReference>
<dbReference type="PANTHER" id="PTHR45947:SF3">
    <property type="entry name" value="SULFOQUINOVOSYL TRANSFERASE SQD2"/>
    <property type="match status" value="1"/>
</dbReference>
<dbReference type="Pfam" id="PF00534">
    <property type="entry name" value="Glycos_transf_1"/>
    <property type="match status" value="1"/>
</dbReference>
<dbReference type="AlphaFoldDB" id="A0A371YTH5"/>
<organism evidence="4 5">
    <name type="scientific">Acinetobacter sichuanensis</name>
    <dbReference type="NCBI Taxonomy" id="2136183"/>
    <lineage>
        <taxon>Bacteria</taxon>
        <taxon>Pseudomonadati</taxon>
        <taxon>Pseudomonadota</taxon>
        <taxon>Gammaproteobacteria</taxon>
        <taxon>Moraxellales</taxon>
        <taxon>Moraxellaceae</taxon>
        <taxon>Acinetobacter</taxon>
    </lineage>
</organism>
<reference evidence="3" key="4">
    <citation type="submission" date="2024-09" db="EMBL/GenBank/DDBJ databases">
        <authorList>
            <person name="Sun Q."/>
            <person name="Mori K."/>
        </authorList>
    </citation>
    <scope>NUCLEOTIDE SEQUENCE</scope>
    <source>
        <strain evidence="3">KCTC 62575</strain>
    </source>
</reference>
<dbReference type="CDD" id="cd03814">
    <property type="entry name" value="GT4-like"/>
    <property type="match status" value="1"/>
</dbReference>
<dbReference type="EC" id="2.4.-.-" evidence="3"/>
<evidence type="ECO:0000259" key="1">
    <source>
        <dbReference type="Pfam" id="PF00534"/>
    </source>
</evidence>
<proteinExistence type="predicted"/>
<name>A0A371YTH5_9GAMM</name>
<dbReference type="EMBL" id="PYIX02000004">
    <property type="protein sequence ID" value="RFC84755.1"/>
    <property type="molecule type" value="Genomic_DNA"/>
</dbReference>
<dbReference type="InterPro" id="IPR028098">
    <property type="entry name" value="Glyco_trans_4-like_N"/>
</dbReference>
<keyword evidence="3" id="KW-0328">Glycosyltransferase</keyword>
<sequence>MTKTYAEALLYRQRDFPDYFKFYLKKNNKQQHISENLNILQELVRPRLKIAIVTETWPPEINGVAMSLMQLCKGLQKQGHKILLIRPKQKHVCDEFSPNKECLVTAQAVPKYPDMRFGWPQYLKVSQAISDFAPHVVHIVTEGPLGFTALHAAKSKKIPVSSGFHSPFQEFSRFFDLAFLVKPVQRYLKWFHNHTDLTCVPSCDTEQALKQFGVTCPLVIVGRGVDVEKFSSSHRSEQLRRSWGVDHDTTVLLYVGRLSPEKEINVLIEAYVALKKCSQKKVHFVIVGDGPDRKRLEKMLGAEDIIFTGSLSGTSLAQTYASADVFVFASQVETFGNVVLEAMASGLPVVAYDYASAQLYLKHQQTGWLSPLGATDQFIQSILQLPDHVSLRVMGQQAMHDVQNIGWRHAVQQFEQALYQVTQDQVLVT</sequence>
<dbReference type="RefSeq" id="WP_107008314.1">
    <property type="nucleotide sequence ID" value="NZ_JBHRSF010000007.1"/>
</dbReference>
<comment type="caution">
    <text evidence="4">The sequence shown here is derived from an EMBL/GenBank/DDBJ whole genome shotgun (WGS) entry which is preliminary data.</text>
</comment>
<feature type="domain" description="Glycosyl transferase family 1" evidence="1">
    <location>
        <begin position="237"/>
        <end position="385"/>
    </location>
</feature>
<reference evidence="4 5" key="2">
    <citation type="submission" date="2018-08" db="EMBL/GenBank/DDBJ databases">
        <title>The draft genome of Acinetobacter sichuanensis strain WCHAc060041.</title>
        <authorList>
            <person name="Qin J."/>
            <person name="Feng Y."/>
            <person name="Zong Z."/>
        </authorList>
    </citation>
    <scope>NUCLEOTIDE SEQUENCE [LARGE SCALE GENOMIC DNA]</scope>
    <source>
        <strain evidence="4 5">WCHAc060041</strain>
    </source>
</reference>
<reference evidence="3" key="1">
    <citation type="journal article" date="2014" name="Int. J. Syst. Evol. Microbiol.">
        <title>Complete genome of a new Firmicutes species belonging to the dominant human colonic microbiota ('Ruminococcus bicirculans') reveals two chromosomes and a selective capacity to utilize plant glucans.</title>
        <authorList>
            <consortium name="NISC Comparative Sequencing Program"/>
            <person name="Wegmann U."/>
            <person name="Louis P."/>
            <person name="Goesmann A."/>
            <person name="Henrissat B."/>
            <person name="Duncan S.H."/>
            <person name="Flint H.J."/>
        </authorList>
    </citation>
    <scope>NUCLEOTIDE SEQUENCE</scope>
    <source>
        <strain evidence="3">KCTC 62575</strain>
    </source>
</reference>
<evidence type="ECO:0000313" key="3">
    <source>
        <dbReference type="EMBL" id="MFC2994641.1"/>
    </source>
</evidence>
<dbReference type="Gene3D" id="3.40.50.2000">
    <property type="entry name" value="Glycogen Phosphorylase B"/>
    <property type="match status" value="2"/>
</dbReference>
<dbReference type="Pfam" id="PF13439">
    <property type="entry name" value="Glyco_transf_4"/>
    <property type="match status" value="1"/>
</dbReference>
<accession>A0A371YTH5</accession>
<dbReference type="GO" id="GO:0016757">
    <property type="term" value="F:glycosyltransferase activity"/>
    <property type="evidence" value="ECO:0007669"/>
    <property type="project" value="UniProtKB-KW"/>
</dbReference>
<dbReference type="PANTHER" id="PTHR45947">
    <property type="entry name" value="SULFOQUINOVOSYL TRANSFERASE SQD2"/>
    <property type="match status" value="1"/>
</dbReference>
<reference evidence="6" key="3">
    <citation type="journal article" date="2019" name="Int. J. Syst. Evol. Microbiol.">
        <title>The Global Catalogue of Microorganisms (GCM) 10K type strain sequencing project: providing services to taxonomists for standard genome sequencing and annotation.</title>
        <authorList>
            <consortium name="The Broad Institute Genomics Platform"/>
            <consortium name="The Broad Institute Genome Sequencing Center for Infectious Disease"/>
            <person name="Wu L."/>
            <person name="Ma J."/>
        </authorList>
    </citation>
    <scope>NUCLEOTIDE SEQUENCE [LARGE SCALE GENOMIC DNA]</scope>
    <source>
        <strain evidence="6">KCTC 62575</strain>
    </source>
</reference>
<keyword evidence="6" id="KW-1185">Reference proteome</keyword>
<evidence type="ECO:0000259" key="2">
    <source>
        <dbReference type="Pfam" id="PF13439"/>
    </source>
</evidence>
<dbReference type="InterPro" id="IPR050194">
    <property type="entry name" value="Glycosyltransferase_grp1"/>
</dbReference>
<gene>
    <name evidence="3" type="ORF">ACFODO_05000</name>
    <name evidence="4" type="ORF">C9E89_004080</name>
</gene>
<dbReference type="Proteomes" id="UP001595455">
    <property type="component" value="Unassembled WGS sequence"/>
</dbReference>
<dbReference type="InterPro" id="IPR001296">
    <property type="entry name" value="Glyco_trans_1"/>
</dbReference>
<protein>
    <submittedName>
        <fullName evidence="4">Glycosyltransferase family 1 protein</fullName>
    </submittedName>
    <submittedName>
        <fullName evidence="3">Glycosyltransferase family 4 protein</fullName>
        <ecNumber evidence="3">2.4.-.-</ecNumber>
    </submittedName>
</protein>
<dbReference type="EMBL" id="JBHRSF010000007">
    <property type="protein sequence ID" value="MFC2994641.1"/>
    <property type="molecule type" value="Genomic_DNA"/>
</dbReference>
<evidence type="ECO:0000313" key="5">
    <source>
        <dbReference type="Proteomes" id="UP000240957"/>
    </source>
</evidence>
<dbReference type="OrthoDB" id="9802525at2"/>
<evidence type="ECO:0000313" key="4">
    <source>
        <dbReference type="EMBL" id="RFC84755.1"/>
    </source>
</evidence>